<keyword evidence="5" id="KW-1185">Reference proteome</keyword>
<dbReference type="InterPro" id="IPR050333">
    <property type="entry name" value="SLRP"/>
</dbReference>
<dbReference type="InterPro" id="IPR003591">
    <property type="entry name" value="Leu-rich_rpt_typical-subtyp"/>
</dbReference>
<evidence type="ECO:0000313" key="4">
    <source>
        <dbReference type="EMBL" id="CAG9811068.1"/>
    </source>
</evidence>
<dbReference type="SUPFAM" id="SSF52058">
    <property type="entry name" value="L domain-like"/>
    <property type="match status" value="1"/>
</dbReference>
<proteinExistence type="predicted"/>
<protein>
    <submittedName>
        <fullName evidence="4">Uncharacterized protein</fullName>
    </submittedName>
</protein>
<sequence length="276" mass="32131">MIRLIFLIIVVNFSSQLQIPRSVTVQEVKLQCQREVTSKIVCTLPSNAGQNSILEIIKAFSYVKRDLTDYEVKQATEVDISDRFMSIHMPFEIGKNFPKLEALWVVKSKIKFIKKDNFAKMVDLKALNLYENQIEEIPVDTFTDLPNLEFLDIDNNKIMDLHADLLIYQTNLLVFRASDNKISTIPDGFFRSNTKLERIHLSHNQIKEVHVDFTKFSDLVIVDLEGNKNGCDFSVGYYEDWKLLDVDGSRNETDEFAWLQFQVERKCRLGEDDNEY</sequence>
<dbReference type="PANTHER" id="PTHR45712">
    <property type="entry name" value="AGAP008170-PA"/>
    <property type="match status" value="1"/>
</dbReference>
<gene>
    <name evidence="4" type="ORF">CHIRRI_LOCUS13877</name>
</gene>
<reference evidence="4" key="2">
    <citation type="submission" date="2022-10" db="EMBL/GenBank/DDBJ databases">
        <authorList>
            <consortium name="ENA_rothamsted_submissions"/>
            <consortium name="culmorum"/>
            <person name="King R."/>
        </authorList>
    </citation>
    <scope>NUCLEOTIDE SEQUENCE</scope>
</reference>
<accession>A0A9N9S802</accession>
<dbReference type="PROSITE" id="PS51450">
    <property type="entry name" value="LRR"/>
    <property type="match status" value="1"/>
</dbReference>
<reference evidence="4" key="1">
    <citation type="submission" date="2022-01" db="EMBL/GenBank/DDBJ databases">
        <authorList>
            <person name="King R."/>
        </authorList>
    </citation>
    <scope>NUCLEOTIDE SEQUENCE</scope>
</reference>
<evidence type="ECO:0000256" key="2">
    <source>
        <dbReference type="ARBA" id="ARBA00022737"/>
    </source>
</evidence>
<dbReference type="InterPro" id="IPR032675">
    <property type="entry name" value="LRR_dom_sf"/>
</dbReference>
<keyword evidence="1" id="KW-0433">Leucine-rich repeat</keyword>
<keyword evidence="2" id="KW-0677">Repeat</keyword>
<evidence type="ECO:0000256" key="3">
    <source>
        <dbReference type="SAM" id="SignalP"/>
    </source>
</evidence>
<feature type="signal peptide" evidence="3">
    <location>
        <begin position="1"/>
        <end position="16"/>
    </location>
</feature>
<feature type="chain" id="PRO_5040341800" evidence="3">
    <location>
        <begin position="17"/>
        <end position="276"/>
    </location>
</feature>
<dbReference type="Gene3D" id="3.80.10.10">
    <property type="entry name" value="Ribonuclease Inhibitor"/>
    <property type="match status" value="1"/>
</dbReference>
<dbReference type="InterPro" id="IPR001611">
    <property type="entry name" value="Leu-rich_rpt"/>
</dbReference>
<keyword evidence="3" id="KW-0732">Signal</keyword>
<evidence type="ECO:0000256" key="1">
    <source>
        <dbReference type="ARBA" id="ARBA00022614"/>
    </source>
</evidence>
<organism evidence="4 5">
    <name type="scientific">Chironomus riparius</name>
    <dbReference type="NCBI Taxonomy" id="315576"/>
    <lineage>
        <taxon>Eukaryota</taxon>
        <taxon>Metazoa</taxon>
        <taxon>Ecdysozoa</taxon>
        <taxon>Arthropoda</taxon>
        <taxon>Hexapoda</taxon>
        <taxon>Insecta</taxon>
        <taxon>Pterygota</taxon>
        <taxon>Neoptera</taxon>
        <taxon>Endopterygota</taxon>
        <taxon>Diptera</taxon>
        <taxon>Nematocera</taxon>
        <taxon>Chironomoidea</taxon>
        <taxon>Chironomidae</taxon>
        <taxon>Chironominae</taxon>
        <taxon>Chironomus</taxon>
    </lineage>
</organism>
<dbReference type="EMBL" id="OU895880">
    <property type="protein sequence ID" value="CAG9811068.1"/>
    <property type="molecule type" value="Genomic_DNA"/>
</dbReference>
<dbReference type="Pfam" id="PF13855">
    <property type="entry name" value="LRR_8"/>
    <property type="match status" value="2"/>
</dbReference>
<dbReference type="PANTHER" id="PTHR45712:SF22">
    <property type="entry name" value="INSULIN-LIKE GROWTH FACTOR-BINDING PROTEIN COMPLEX ACID LABILE SUBUNIT"/>
    <property type="match status" value="1"/>
</dbReference>
<name>A0A9N9S802_9DIPT</name>
<dbReference type="SMART" id="SM00369">
    <property type="entry name" value="LRR_TYP"/>
    <property type="match status" value="4"/>
</dbReference>
<dbReference type="Proteomes" id="UP001153620">
    <property type="component" value="Chromosome 4"/>
</dbReference>
<dbReference type="AlphaFoldDB" id="A0A9N9S802"/>
<evidence type="ECO:0000313" key="5">
    <source>
        <dbReference type="Proteomes" id="UP001153620"/>
    </source>
</evidence>
<dbReference type="OrthoDB" id="7786575at2759"/>